<dbReference type="Pfam" id="PF12915">
    <property type="entry name" value="DUF3833"/>
    <property type="match status" value="1"/>
</dbReference>
<gene>
    <name evidence="2" type="ORF">J2S76_002320</name>
</gene>
<evidence type="ECO:0000256" key="1">
    <source>
        <dbReference type="SAM" id="SignalP"/>
    </source>
</evidence>
<sequence>MIRTLLFAGLLAFVGLGAPSAQARDLVLEQFFAGRTVAEGTFSAINGVKRAFTVDLDGRWNGHVLTLVEDFRFADGETDRKTWRFEKLGPGRYRGTREDVRGETQVSVKGDTATFSYLVDLTPGAEENLVRFHDRMVLRGDGTVLNTAWVTKFGFPVALTRVEFRRP</sequence>
<feature type="chain" id="PRO_5046942818" description="DUF3833 domain-containing protein" evidence="1">
    <location>
        <begin position="24"/>
        <end position="167"/>
    </location>
</feature>
<keyword evidence="3" id="KW-1185">Reference proteome</keyword>
<protein>
    <recommendedName>
        <fullName evidence="4">DUF3833 domain-containing protein</fullName>
    </recommendedName>
</protein>
<dbReference type="EMBL" id="JAUSUH010000004">
    <property type="protein sequence ID" value="MDQ0347893.1"/>
    <property type="molecule type" value="Genomic_DNA"/>
</dbReference>
<proteinExistence type="predicted"/>
<comment type="caution">
    <text evidence="2">The sequence shown here is derived from an EMBL/GenBank/DDBJ whole genome shotgun (WGS) entry which is preliminary data.</text>
</comment>
<reference evidence="2 3" key="1">
    <citation type="submission" date="2023-07" db="EMBL/GenBank/DDBJ databases">
        <title>Genomic Encyclopedia of Type Strains, Phase IV (KMG-IV): sequencing the most valuable type-strain genomes for metagenomic binning, comparative biology and taxonomic classification.</title>
        <authorList>
            <person name="Goeker M."/>
        </authorList>
    </citation>
    <scope>NUCLEOTIDE SEQUENCE [LARGE SCALE GENOMIC DNA]</scope>
    <source>
        <strain evidence="2 3">DSM 1277</strain>
    </source>
</reference>
<dbReference type="Proteomes" id="UP001238467">
    <property type="component" value="Unassembled WGS sequence"/>
</dbReference>
<feature type="signal peptide" evidence="1">
    <location>
        <begin position="1"/>
        <end position="23"/>
    </location>
</feature>
<evidence type="ECO:0000313" key="2">
    <source>
        <dbReference type="EMBL" id="MDQ0347893.1"/>
    </source>
</evidence>
<name>A0ABU0DHU9_9HYPH</name>
<evidence type="ECO:0000313" key="3">
    <source>
        <dbReference type="Proteomes" id="UP001238467"/>
    </source>
</evidence>
<evidence type="ECO:0008006" key="4">
    <source>
        <dbReference type="Google" id="ProtNLM"/>
    </source>
</evidence>
<dbReference type="RefSeq" id="WP_307060597.1">
    <property type="nucleotide sequence ID" value="NZ_JAUSUH010000004.1"/>
</dbReference>
<accession>A0ABU0DHU9</accession>
<dbReference type="InterPro" id="IPR024409">
    <property type="entry name" value="DUF3833"/>
</dbReference>
<keyword evidence="1" id="KW-0732">Signal</keyword>
<organism evidence="2 3">
    <name type="scientific">Ancylobacter vacuolatus</name>
    <dbReference type="NCBI Taxonomy" id="223389"/>
    <lineage>
        <taxon>Bacteria</taxon>
        <taxon>Pseudomonadati</taxon>
        <taxon>Pseudomonadota</taxon>
        <taxon>Alphaproteobacteria</taxon>
        <taxon>Hyphomicrobiales</taxon>
        <taxon>Xanthobacteraceae</taxon>
        <taxon>Ancylobacter</taxon>
    </lineage>
</organism>